<evidence type="ECO:0000313" key="6">
    <source>
        <dbReference type="Proteomes" id="UP000030377"/>
    </source>
</evidence>
<keyword evidence="2" id="KW-1133">Transmembrane helix</keyword>
<dbReference type="STRING" id="375.BKD09_RS27560"/>
<dbReference type="Pfam" id="PF13584">
    <property type="entry name" value="BatD"/>
    <property type="match status" value="1"/>
</dbReference>
<organism evidence="5 6">
    <name type="scientific">Bradyrhizobium japonicum</name>
    <dbReference type="NCBI Taxonomy" id="375"/>
    <lineage>
        <taxon>Bacteria</taxon>
        <taxon>Pseudomonadati</taxon>
        <taxon>Pseudomonadota</taxon>
        <taxon>Alphaproteobacteria</taxon>
        <taxon>Hyphomicrobiales</taxon>
        <taxon>Nitrobacteraceae</taxon>
        <taxon>Bradyrhizobium</taxon>
    </lineage>
</organism>
<dbReference type="EMBL" id="JRPN01000021">
    <property type="protein sequence ID" value="KGT76035.1"/>
    <property type="molecule type" value="Genomic_DNA"/>
</dbReference>
<protein>
    <recommendedName>
        <fullName evidence="4">DUF7939 domain-containing protein</fullName>
    </recommendedName>
</protein>
<dbReference type="Pfam" id="PF25607">
    <property type="entry name" value="DUF7939"/>
    <property type="match status" value="1"/>
</dbReference>
<dbReference type="RefSeq" id="WP_028161410.1">
    <property type="nucleotide sequence ID" value="NZ_JANUDC010000001.1"/>
</dbReference>
<dbReference type="PANTHER" id="PTHR40940:SF1">
    <property type="entry name" value="PROTEIN BATD"/>
    <property type="match status" value="1"/>
</dbReference>
<dbReference type="AlphaFoldDB" id="A0A0A3XNU3"/>
<proteinExistence type="predicted"/>
<reference evidence="5 6" key="1">
    <citation type="submission" date="2014-09" db="EMBL/GenBank/DDBJ databases">
        <title>Draft genome of Bradyrhizobium japonicum Is-34.</title>
        <authorList>
            <person name="Tsurumaru H."/>
            <person name="Yamakawa T."/>
            <person name="Hashimoto S."/>
            <person name="Okizaki K."/>
            <person name="Kanesaki Y."/>
            <person name="Yoshikawa H."/>
            <person name="Yajima S."/>
        </authorList>
    </citation>
    <scope>NUCLEOTIDE SEQUENCE [LARGE SCALE GENOMIC DNA]</scope>
    <source>
        <strain evidence="5 6">Is-34</strain>
    </source>
</reference>
<evidence type="ECO:0000256" key="3">
    <source>
        <dbReference type="SAM" id="SignalP"/>
    </source>
</evidence>
<keyword evidence="2" id="KW-0472">Membrane</keyword>
<evidence type="ECO:0000259" key="4">
    <source>
        <dbReference type="Pfam" id="PF25607"/>
    </source>
</evidence>
<comment type="caution">
    <text evidence="5">The sequence shown here is derived from an EMBL/GenBank/DDBJ whole genome shotgun (WGS) entry which is preliminary data.</text>
</comment>
<sequence length="464" mass="50691">MRVWIGFIALLLGGALPSPDVYAQQSVALEPIVQVTLDPPRVVVGQKTTLSILVMAPNYMTSPPELPDFQVRNAVTRQLQSVNTSEQRDGVAYAGVRFEYAISPQEPGSYAVADQSVRIKYAAEPPATREVAVALPRVSFEAFIPDAAGALHPFISATSLTAEQDVKRSSDPLKPGDAVTRTITIRAEGTPAMLLPPQQFPSVDGLRLYPAQPKLEDKVDGRSDVMTSTRVDSATYMVERAGDYSLPSVDIGWWNVGSGKVERVHLEAVPVKGIATSVAAGPAASNQSARRWTWDGIVDFIFDHWLTALLVVAATAGIAWFAPRVAGRASASLHRRHQAYLQSEAFAFSRLRRAIRHRDAEASYFALLEWLSHLNATQPPITAGAFKAVARDPELDRQLDAIESELFGNRHDPAHWSPRRLLHRVVAARRRLRPRAGGRVTAGLPPHLNPVGTPKVAAYRKPAR</sequence>
<dbReference type="PANTHER" id="PTHR40940">
    <property type="entry name" value="PROTEIN BATD-RELATED"/>
    <property type="match status" value="1"/>
</dbReference>
<gene>
    <name evidence="5" type="ORF">MA20_29780</name>
</gene>
<keyword evidence="3" id="KW-0732">Signal</keyword>
<evidence type="ECO:0000256" key="1">
    <source>
        <dbReference type="SAM" id="MobiDB-lite"/>
    </source>
</evidence>
<dbReference type="Proteomes" id="UP000030377">
    <property type="component" value="Unassembled WGS sequence"/>
</dbReference>
<accession>A0A0A3XNU3</accession>
<keyword evidence="2" id="KW-0812">Transmembrane</keyword>
<feature type="signal peptide" evidence="3">
    <location>
        <begin position="1"/>
        <end position="23"/>
    </location>
</feature>
<feature type="domain" description="DUF7939" evidence="4">
    <location>
        <begin position="345"/>
        <end position="431"/>
    </location>
</feature>
<evidence type="ECO:0000256" key="2">
    <source>
        <dbReference type="SAM" id="Phobius"/>
    </source>
</evidence>
<feature type="region of interest" description="Disordered" evidence="1">
    <location>
        <begin position="437"/>
        <end position="464"/>
    </location>
</feature>
<feature type="transmembrane region" description="Helical" evidence="2">
    <location>
        <begin position="305"/>
        <end position="326"/>
    </location>
</feature>
<evidence type="ECO:0000313" key="5">
    <source>
        <dbReference type="EMBL" id="KGT76035.1"/>
    </source>
</evidence>
<dbReference type="InterPro" id="IPR057699">
    <property type="entry name" value="DUF7939"/>
</dbReference>
<dbReference type="InterPro" id="IPR025738">
    <property type="entry name" value="BatD"/>
</dbReference>
<name>A0A0A3XNU3_BRAJP</name>
<feature type="chain" id="PRO_5002004874" description="DUF7939 domain-containing protein" evidence="3">
    <location>
        <begin position="24"/>
        <end position="464"/>
    </location>
</feature>